<feature type="transmembrane region" description="Helical" evidence="5">
    <location>
        <begin position="187"/>
        <end position="209"/>
    </location>
</feature>
<dbReference type="InterPro" id="IPR036259">
    <property type="entry name" value="MFS_trans_sf"/>
</dbReference>
<dbReference type="GO" id="GO:0020037">
    <property type="term" value="F:heme binding"/>
    <property type="evidence" value="ECO:0007669"/>
    <property type="project" value="TreeGrafter"/>
</dbReference>
<feature type="transmembrane region" description="Helical" evidence="5">
    <location>
        <begin position="311"/>
        <end position="331"/>
    </location>
</feature>
<evidence type="ECO:0000313" key="8">
    <source>
        <dbReference type="Proteomes" id="UP000285301"/>
    </source>
</evidence>
<dbReference type="OrthoDB" id="422206at2759"/>
<feature type="transmembrane region" description="Helical" evidence="5">
    <location>
        <begin position="246"/>
        <end position="269"/>
    </location>
</feature>
<proteinExistence type="predicted"/>
<dbReference type="InterPro" id="IPR020846">
    <property type="entry name" value="MFS_dom"/>
</dbReference>
<evidence type="ECO:0000313" key="7">
    <source>
        <dbReference type="EMBL" id="RWS09174.1"/>
    </source>
</evidence>
<feature type="domain" description="Major facilitator superfamily (MFS) profile" evidence="6">
    <location>
        <begin position="1"/>
        <end position="336"/>
    </location>
</feature>
<feature type="transmembrane region" description="Helical" evidence="5">
    <location>
        <begin position="221"/>
        <end position="240"/>
    </location>
</feature>
<dbReference type="PANTHER" id="PTHR10924:SF4">
    <property type="entry name" value="GH15861P"/>
    <property type="match status" value="1"/>
</dbReference>
<dbReference type="EMBL" id="NCKU01002625">
    <property type="protein sequence ID" value="RWS09174.1"/>
    <property type="molecule type" value="Genomic_DNA"/>
</dbReference>
<evidence type="ECO:0000256" key="1">
    <source>
        <dbReference type="ARBA" id="ARBA00004141"/>
    </source>
</evidence>
<feature type="transmembrane region" description="Helical" evidence="5">
    <location>
        <begin position="89"/>
        <end position="117"/>
    </location>
</feature>
<dbReference type="GO" id="GO:0016020">
    <property type="term" value="C:membrane"/>
    <property type="evidence" value="ECO:0007669"/>
    <property type="project" value="UniProtKB-SubCell"/>
</dbReference>
<organism evidence="7 8">
    <name type="scientific">Dinothrombium tinctorium</name>
    <dbReference type="NCBI Taxonomy" id="1965070"/>
    <lineage>
        <taxon>Eukaryota</taxon>
        <taxon>Metazoa</taxon>
        <taxon>Ecdysozoa</taxon>
        <taxon>Arthropoda</taxon>
        <taxon>Chelicerata</taxon>
        <taxon>Arachnida</taxon>
        <taxon>Acari</taxon>
        <taxon>Acariformes</taxon>
        <taxon>Trombidiformes</taxon>
        <taxon>Prostigmata</taxon>
        <taxon>Anystina</taxon>
        <taxon>Parasitengona</taxon>
        <taxon>Trombidioidea</taxon>
        <taxon>Trombidiidae</taxon>
        <taxon>Dinothrombium</taxon>
    </lineage>
</organism>
<accession>A0A3S3NU47</accession>
<dbReference type="AlphaFoldDB" id="A0A3S3NU47"/>
<dbReference type="PANTHER" id="PTHR10924">
    <property type="entry name" value="MAJOR FACILITATOR SUPERFAMILY PROTEIN-RELATED"/>
    <property type="match status" value="1"/>
</dbReference>
<feature type="transmembrane region" description="Helical" evidence="5">
    <location>
        <begin position="62"/>
        <end position="83"/>
    </location>
</feature>
<protein>
    <submittedName>
        <fullName evidence="7">Feline leukemia virus subgroup C receptor-related protein 1-like protein</fullName>
    </submittedName>
</protein>
<dbReference type="Proteomes" id="UP000285301">
    <property type="component" value="Unassembled WGS sequence"/>
</dbReference>
<dbReference type="Gene3D" id="1.20.1250.20">
    <property type="entry name" value="MFS general substrate transporter like domains"/>
    <property type="match status" value="1"/>
</dbReference>
<keyword evidence="2 5" id="KW-0812">Transmembrane</keyword>
<reference evidence="7 8" key="1">
    <citation type="journal article" date="2018" name="Gigascience">
        <title>Genomes of trombidid mites reveal novel predicted allergens and laterally-transferred genes associated with secondary metabolism.</title>
        <authorList>
            <person name="Dong X."/>
            <person name="Chaisiri K."/>
            <person name="Xia D."/>
            <person name="Armstrong S.D."/>
            <person name="Fang Y."/>
            <person name="Donnelly M.J."/>
            <person name="Kadowaki T."/>
            <person name="McGarry J.W."/>
            <person name="Darby A.C."/>
            <person name="Makepeace B.L."/>
        </authorList>
    </citation>
    <scope>NUCLEOTIDE SEQUENCE [LARGE SCALE GENOMIC DNA]</scope>
    <source>
        <strain evidence="7">UoL-WK</strain>
    </source>
</reference>
<comment type="subcellular location">
    <subcellularLocation>
        <location evidence="1">Membrane</location>
        <topology evidence="1">Multi-pass membrane protein</topology>
    </subcellularLocation>
</comment>
<dbReference type="GO" id="GO:0097037">
    <property type="term" value="P:heme export"/>
    <property type="evidence" value="ECO:0007669"/>
    <property type="project" value="TreeGrafter"/>
</dbReference>
<dbReference type="Pfam" id="PF07690">
    <property type="entry name" value="MFS_1"/>
    <property type="match status" value="1"/>
</dbReference>
<keyword evidence="7" id="KW-0675">Receptor</keyword>
<evidence type="ECO:0000256" key="2">
    <source>
        <dbReference type="ARBA" id="ARBA00022692"/>
    </source>
</evidence>
<evidence type="ECO:0000256" key="3">
    <source>
        <dbReference type="ARBA" id="ARBA00022989"/>
    </source>
</evidence>
<keyword evidence="8" id="KW-1185">Reference proteome</keyword>
<evidence type="ECO:0000256" key="4">
    <source>
        <dbReference type="ARBA" id="ARBA00023136"/>
    </source>
</evidence>
<dbReference type="InterPro" id="IPR049680">
    <property type="entry name" value="FLVCR1-2_SLC49-like"/>
</dbReference>
<evidence type="ECO:0000256" key="5">
    <source>
        <dbReference type="SAM" id="Phobius"/>
    </source>
</evidence>
<feature type="transmembrane region" description="Helical" evidence="5">
    <location>
        <begin position="22"/>
        <end position="42"/>
    </location>
</feature>
<keyword evidence="3 5" id="KW-1133">Transmembrane helix</keyword>
<sequence length="348" mass="37904">MGATLNAFSCIGKCFTINPQRFWLVLVCQLISSLSVPFIQSIPAHVARIWFPKEQVSRATSIGILAMFIGVSLGSILPSLIVPLNSNKIAIACGLSKLMIGEAIIATILFLLIVVWFEEKPKHPPSYSQLKADSMRASTSLSSSLKLILSNKCFVLLLIYFGLSGAVFNSLLILLNEIIFRFYKNAGQYPGISGLTIGISVVIGTYFYGFVLDKTKMYKKVIFIFGLLSILSLFSFEFVLSHQNMSLFVIASALLGFFSSAFGSVGFNFGAELTYPVSEGVTGGFLVLSAQTMSAVYSLICSFSLNHYGVTTTLIMSAIVISVALFAAIFIKSNLRRQEAENECLLAD</sequence>
<dbReference type="InterPro" id="IPR011701">
    <property type="entry name" value="MFS"/>
</dbReference>
<dbReference type="PROSITE" id="PS50850">
    <property type="entry name" value="MFS"/>
    <property type="match status" value="1"/>
</dbReference>
<name>A0A3S3NU47_9ACAR</name>
<keyword evidence="4 5" id="KW-0472">Membrane</keyword>
<feature type="transmembrane region" description="Helical" evidence="5">
    <location>
        <begin position="153"/>
        <end position="175"/>
    </location>
</feature>
<gene>
    <name evidence="7" type="ORF">B4U79_17712</name>
</gene>
<dbReference type="GO" id="GO:0015232">
    <property type="term" value="F:heme transmembrane transporter activity"/>
    <property type="evidence" value="ECO:0007669"/>
    <property type="project" value="TreeGrafter"/>
</dbReference>
<evidence type="ECO:0000259" key="6">
    <source>
        <dbReference type="PROSITE" id="PS50850"/>
    </source>
</evidence>
<dbReference type="SUPFAM" id="SSF103473">
    <property type="entry name" value="MFS general substrate transporter"/>
    <property type="match status" value="1"/>
</dbReference>
<comment type="caution">
    <text evidence="7">The sequence shown here is derived from an EMBL/GenBank/DDBJ whole genome shotgun (WGS) entry which is preliminary data.</text>
</comment>